<dbReference type="Proteomes" id="UP000237846">
    <property type="component" value="Unassembled WGS sequence"/>
</dbReference>
<reference evidence="1 2" key="1">
    <citation type="submission" date="2018-03" db="EMBL/GenBank/DDBJ databases">
        <title>Genomic Encyclopedia of Archaeal and Bacterial Type Strains, Phase II (KMG-II): from individual species to whole genera.</title>
        <authorList>
            <person name="Goeker M."/>
        </authorList>
    </citation>
    <scope>NUCLEOTIDE SEQUENCE [LARGE SCALE GENOMIC DNA]</scope>
    <source>
        <strain evidence="1 2">DSM 45601</strain>
    </source>
</reference>
<dbReference type="RefSeq" id="WP_106244543.1">
    <property type="nucleotide sequence ID" value="NZ_PVZC01000003.1"/>
</dbReference>
<organism evidence="1 2">
    <name type="scientific">Allonocardiopsis opalescens</name>
    <dbReference type="NCBI Taxonomy" id="1144618"/>
    <lineage>
        <taxon>Bacteria</taxon>
        <taxon>Bacillati</taxon>
        <taxon>Actinomycetota</taxon>
        <taxon>Actinomycetes</taxon>
        <taxon>Streptosporangiales</taxon>
        <taxon>Allonocardiopsis</taxon>
    </lineage>
</organism>
<proteinExistence type="predicted"/>
<dbReference type="OrthoDB" id="104542at2"/>
<name>A0A2T0Q7F8_9ACTN</name>
<gene>
    <name evidence="1" type="ORF">CLV72_103326</name>
</gene>
<dbReference type="AlphaFoldDB" id="A0A2T0Q7F8"/>
<sequence length="391" mass="42785">MVEERPGSEAVVGDELLARIGVPSELGEANRVVGHLLSETIWPRIRAQEAGETASREVGIHDAGIGLADDDREVGPGDFALSVTLTGPASEGEVRRMLAPALGAETAARIPLRFEVRESAELGPAYADEYRRHIRPAPGGVSIGNKRKTKTQGTLGCFARGRSGERQNMTLGLSCWHVIAEVGRAKPQKGDVVLQPSYPAIEDLGGDPEAEKYRLETLESWADPKPFPAENTADAAVFQCLDPKAADWRIFDSQATWITYSKLVDQTVDVRPKLEVGKCGQTSGTTRGVVKRIALKRSIKREDDKGRVIYFDYVDVVEIGHKGDTTYPFALPGDSGSICWKEKMNGSFIPLGMMFAEKVVSKTESYEFMNLIKHVKDVLDVELLYGKNPNS</sequence>
<dbReference type="EMBL" id="PVZC01000003">
    <property type="protein sequence ID" value="PRX99721.1"/>
    <property type="molecule type" value="Genomic_DNA"/>
</dbReference>
<accession>A0A2T0Q7F8</accession>
<keyword evidence="2" id="KW-1185">Reference proteome</keyword>
<protein>
    <submittedName>
        <fullName evidence="1">Uncharacterized protein</fullName>
    </submittedName>
</protein>
<comment type="caution">
    <text evidence="1">The sequence shown here is derived from an EMBL/GenBank/DDBJ whole genome shotgun (WGS) entry which is preliminary data.</text>
</comment>
<evidence type="ECO:0000313" key="2">
    <source>
        <dbReference type="Proteomes" id="UP000237846"/>
    </source>
</evidence>
<evidence type="ECO:0000313" key="1">
    <source>
        <dbReference type="EMBL" id="PRX99721.1"/>
    </source>
</evidence>